<keyword evidence="1" id="KW-0472">Membrane</keyword>
<keyword evidence="3" id="KW-1185">Reference proteome</keyword>
<feature type="transmembrane region" description="Helical" evidence="1">
    <location>
        <begin position="381"/>
        <end position="398"/>
    </location>
</feature>
<gene>
    <name evidence="2" type="ORF">GTW23_03400</name>
</gene>
<feature type="transmembrane region" description="Helical" evidence="1">
    <location>
        <begin position="201"/>
        <end position="224"/>
    </location>
</feature>
<feature type="transmembrane region" description="Helical" evidence="1">
    <location>
        <begin position="404"/>
        <end position="420"/>
    </location>
</feature>
<comment type="caution">
    <text evidence="2">The sequence shown here is derived from an EMBL/GenBank/DDBJ whole genome shotgun (WGS) entry which is preliminary data.</text>
</comment>
<reference evidence="2 3" key="1">
    <citation type="submission" date="2020-01" db="EMBL/GenBank/DDBJ databases">
        <title>Genomes of bacteria type strains.</title>
        <authorList>
            <person name="Chen J."/>
            <person name="Zhu S."/>
            <person name="Yang J."/>
        </authorList>
    </citation>
    <scope>NUCLEOTIDE SEQUENCE [LARGE SCALE GENOMIC DNA]</scope>
    <source>
        <strain evidence="2 3">DSM 16655</strain>
    </source>
</reference>
<evidence type="ECO:0000313" key="2">
    <source>
        <dbReference type="EMBL" id="MCO6407210.1"/>
    </source>
</evidence>
<evidence type="ECO:0008006" key="4">
    <source>
        <dbReference type="Google" id="ProtNLM"/>
    </source>
</evidence>
<keyword evidence="1" id="KW-1133">Transmembrane helix</keyword>
<dbReference type="Proteomes" id="UP001320715">
    <property type="component" value="Unassembled WGS sequence"/>
</dbReference>
<keyword evidence="1" id="KW-0812">Transmembrane</keyword>
<feature type="transmembrane region" description="Helical" evidence="1">
    <location>
        <begin position="432"/>
        <end position="451"/>
    </location>
</feature>
<organism evidence="2 3">
    <name type="scientific">Hoeflea alexandrii</name>
    <dbReference type="NCBI Taxonomy" id="288436"/>
    <lineage>
        <taxon>Bacteria</taxon>
        <taxon>Pseudomonadati</taxon>
        <taxon>Pseudomonadota</taxon>
        <taxon>Alphaproteobacteria</taxon>
        <taxon>Hyphomicrobiales</taxon>
        <taxon>Rhizobiaceae</taxon>
        <taxon>Hoeflea</taxon>
    </lineage>
</organism>
<feature type="transmembrane region" description="Helical" evidence="1">
    <location>
        <begin position="172"/>
        <end position="195"/>
    </location>
</feature>
<protein>
    <recommendedName>
        <fullName evidence="4">Glycosyltransferase RgtA/B/C/D-like domain-containing protein</fullName>
    </recommendedName>
</protein>
<feature type="transmembrane region" description="Helical" evidence="1">
    <location>
        <begin position="353"/>
        <end position="374"/>
    </location>
</feature>
<dbReference type="EMBL" id="JAAAML010000001">
    <property type="protein sequence ID" value="MCO6407210.1"/>
    <property type="molecule type" value="Genomic_DNA"/>
</dbReference>
<feature type="transmembrane region" description="Helical" evidence="1">
    <location>
        <begin position="292"/>
        <end position="312"/>
    </location>
</feature>
<feature type="transmembrane region" description="Helical" evidence="1">
    <location>
        <begin position="115"/>
        <end position="135"/>
    </location>
</feature>
<evidence type="ECO:0000313" key="3">
    <source>
        <dbReference type="Proteomes" id="UP001320715"/>
    </source>
</evidence>
<dbReference type="RefSeq" id="WP_252914623.1">
    <property type="nucleotide sequence ID" value="NZ_JAAAML010000001.1"/>
</dbReference>
<proteinExistence type="predicted"/>
<accession>A0ABT1CNQ3</accession>
<evidence type="ECO:0000256" key="1">
    <source>
        <dbReference type="SAM" id="Phobius"/>
    </source>
</evidence>
<feature type="transmembrane region" description="Helical" evidence="1">
    <location>
        <begin position="18"/>
        <end position="35"/>
    </location>
</feature>
<feature type="transmembrane region" description="Helical" evidence="1">
    <location>
        <begin position="264"/>
        <end position="285"/>
    </location>
</feature>
<feature type="transmembrane region" description="Helical" evidence="1">
    <location>
        <begin position="231"/>
        <end position="252"/>
    </location>
</feature>
<name>A0ABT1CNQ3_9HYPH</name>
<sequence>MATSEPAMARDSEKTARFWPLFLLALCVTLPMVLFDAVDGVNFLGDIDDDLRAVQIRLLVEGGSWFDRTIPMIQMPEAYISPWSRLVDLPYAVFAWVLSPVLGTETALQAAFSFVPMIMLVGFCAILVKTLLAMFDGIVPVERVGLIASLMLMWLALWEFSPGRIDHHNVQLLLIMLSFWGLSLWTPRGAVLAGIGCVGSVAVGLELLPVISVVLGGVSLCWMLDRPGSRAFAFALGLTMLVATPLFGLLLIGPSELVSTQCDALSAPFAIALAGYGGIIAALAGMPVRAGWIGRGALLVLAGAALAGWLGWQYPLCLQGPYHMIDPLSRTFWLERVEQEKSFLLYFQNGNSATLVVLGTLAVVLAVSAPMVLATLRKGRSALAIIYACAVVALVLTLLQTRYVRFPIALATLFVPYVLSMVSHKRQATSKLLAGAVALVAATGLALQALVPARSEQFDVVDYLAYPHCEQADVSVLERVEPGRIMAPPWLGLQLMDQLPPGMTVASVSFHRAAPGMRRTLQGFASTDGATRRAALGDFDYIALCRLPVPDSVGADTLFAVVARGGDWPGLRRLSGADDTFMLFAIDHGALR</sequence>